<protein>
    <submittedName>
        <fullName evidence="1">Uncharacterized protein</fullName>
    </submittedName>
</protein>
<proteinExistence type="predicted"/>
<sequence>MGKLSLVLDPTRSISFNQTYGPGNTPLVQEGPIHLYNQSLMVSIILMLVLHPNSNSSGAHSSLHHAFFLGQGTYCSCCNPFFDVQPVASSHLLSHQVHCYQGKAFQPQSITLWLSSKATFLNRYDVLTGHNGYLWTLVKYLAH</sequence>
<dbReference type="Proteomes" id="UP001165960">
    <property type="component" value="Unassembled WGS sequence"/>
</dbReference>
<name>A0ACC2RSJ8_9FUNG</name>
<dbReference type="EMBL" id="QTSX02006565">
    <property type="protein sequence ID" value="KAJ9053042.1"/>
    <property type="molecule type" value="Genomic_DNA"/>
</dbReference>
<reference evidence="1" key="1">
    <citation type="submission" date="2022-04" db="EMBL/GenBank/DDBJ databases">
        <title>Genome of the entomopathogenic fungus Entomophthora muscae.</title>
        <authorList>
            <person name="Elya C."/>
            <person name="Lovett B.R."/>
            <person name="Lee E."/>
            <person name="Macias A.M."/>
            <person name="Hajek A.E."/>
            <person name="De Bivort B.L."/>
            <person name="Kasson M.T."/>
            <person name="De Fine Licht H.H."/>
            <person name="Stajich J.E."/>
        </authorList>
    </citation>
    <scope>NUCLEOTIDE SEQUENCE</scope>
    <source>
        <strain evidence="1">Berkeley</strain>
    </source>
</reference>
<comment type="caution">
    <text evidence="1">The sequence shown here is derived from an EMBL/GenBank/DDBJ whole genome shotgun (WGS) entry which is preliminary data.</text>
</comment>
<accession>A0ACC2RSJ8</accession>
<keyword evidence="2" id="KW-1185">Reference proteome</keyword>
<organism evidence="1 2">
    <name type="scientific">Entomophthora muscae</name>
    <dbReference type="NCBI Taxonomy" id="34485"/>
    <lineage>
        <taxon>Eukaryota</taxon>
        <taxon>Fungi</taxon>
        <taxon>Fungi incertae sedis</taxon>
        <taxon>Zoopagomycota</taxon>
        <taxon>Entomophthoromycotina</taxon>
        <taxon>Entomophthoromycetes</taxon>
        <taxon>Entomophthorales</taxon>
        <taxon>Entomophthoraceae</taxon>
        <taxon>Entomophthora</taxon>
    </lineage>
</organism>
<evidence type="ECO:0000313" key="1">
    <source>
        <dbReference type="EMBL" id="KAJ9053042.1"/>
    </source>
</evidence>
<gene>
    <name evidence="1" type="ORF">DSO57_1028076</name>
</gene>
<evidence type="ECO:0000313" key="2">
    <source>
        <dbReference type="Proteomes" id="UP001165960"/>
    </source>
</evidence>